<accession>A0A819ZT69</accession>
<dbReference type="InterPro" id="IPR013201">
    <property type="entry name" value="Prot_inhib_I29"/>
</dbReference>
<dbReference type="Pfam" id="PF08246">
    <property type="entry name" value="Inhibitor_I29"/>
    <property type="match status" value="1"/>
</dbReference>
<evidence type="ECO:0000313" key="3">
    <source>
        <dbReference type="EMBL" id="CAF4173069.1"/>
    </source>
</evidence>
<name>A0A819ZT69_9BILA</name>
<evidence type="ECO:0000256" key="1">
    <source>
        <dbReference type="SAM" id="SignalP"/>
    </source>
</evidence>
<dbReference type="Gene3D" id="1.10.287.2250">
    <property type="match status" value="1"/>
</dbReference>
<feature type="signal peptide" evidence="1">
    <location>
        <begin position="1"/>
        <end position="20"/>
    </location>
</feature>
<dbReference type="AlphaFoldDB" id="A0A819ZT69"/>
<dbReference type="InterPro" id="IPR038765">
    <property type="entry name" value="Papain-like_cys_pep_sf"/>
</dbReference>
<evidence type="ECO:0000259" key="2">
    <source>
        <dbReference type="SMART" id="SM00848"/>
    </source>
</evidence>
<dbReference type="EMBL" id="CAJOAX010017410">
    <property type="protein sequence ID" value="CAF4173069.1"/>
    <property type="molecule type" value="Genomic_DNA"/>
</dbReference>
<feature type="domain" description="Cathepsin propeptide inhibitor" evidence="2">
    <location>
        <begin position="30"/>
        <end position="90"/>
    </location>
</feature>
<dbReference type="Proteomes" id="UP000663823">
    <property type="component" value="Unassembled WGS sequence"/>
</dbReference>
<protein>
    <recommendedName>
        <fullName evidence="2">Cathepsin propeptide inhibitor domain-containing protein</fullName>
    </recommendedName>
</protein>
<dbReference type="SUPFAM" id="SSF54001">
    <property type="entry name" value="Cysteine proteinases"/>
    <property type="match status" value="1"/>
</dbReference>
<reference evidence="3" key="1">
    <citation type="submission" date="2021-02" db="EMBL/GenBank/DDBJ databases">
        <authorList>
            <person name="Nowell W R."/>
        </authorList>
    </citation>
    <scope>NUCLEOTIDE SEQUENCE</scope>
</reference>
<evidence type="ECO:0000313" key="4">
    <source>
        <dbReference type="Proteomes" id="UP000663823"/>
    </source>
</evidence>
<comment type="caution">
    <text evidence="3">The sequence shown here is derived from an EMBL/GenBank/DDBJ whole genome shotgun (WGS) entry which is preliminary data.</text>
</comment>
<dbReference type="SMART" id="SM00848">
    <property type="entry name" value="Inhibitor_I29"/>
    <property type="match status" value="1"/>
</dbReference>
<organism evidence="3 4">
    <name type="scientific">Rotaria sordida</name>
    <dbReference type="NCBI Taxonomy" id="392033"/>
    <lineage>
        <taxon>Eukaryota</taxon>
        <taxon>Metazoa</taxon>
        <taxon>Spiralia</taxon>
        <taxon>Gnathifera</taxon>
        <taxon>Rotifera</taxon>
        <taxon>Eurotatoria</taxon>
        <taxon>Bdelloidea</taxon>
        <taxon>Philodinida</taxon>
        <taxon>Philodinidae</taxon>
        <taxon>Rotaria</taxon>
    </lineage>
</organism>
<sequence>MTNIFFLFITFGLFLSHCSSKPTSSLDEAWKLFKNLHNKEYNSINDEQLRRNIWEENVRMIQKHNFESDLGIHTFTMKVNQFADLTNEEFVKQMNQLKINPEKKSNKKFHIPSNINLPKSVDWRSKFSAENFNVLVEYGF</sequence>
<feature type="chain" id="PRO_5032268019" description="Cathepsin propeptide inhibitor domain-containing protein" evidence="1">
    <location>
        <begin position="21"/>
        <end position="140"/>
    </location>
</feature>
<proteinExistence type="predicted"/>
<gene>
    <name evidence="3" type="ORF">OTI717_LOCUS37301</name>
</gene>
<dbReference type="FunFam" id="1.10.287.2250:FF:000003">
    <property type="entry name" value="Cathepsin L"/>
    <property type="match status" value="1"/>
</dbReference>
<keyword evidence="1" id="KW-0732">Signal</keyword>